<keyword evidence="2" id="KW-1185">Reference proteome</keyword>
<reference evidence="1 2" key="1">
    <citation type="submission" date="2018-05" db="EMBL/GenBank/DDBJ databases">
        <title>Spiribacter halobius sp. nov., a moderately halophilic bacterium isolated from marine solar saltern.</title>
        <authorList>
            <person name="Zheng W.-S."/>
            <person name="Lu D.-C."/>
            <person name="Du Z.-J."/>
        </authorList>
    </citation>
    <scope>NUCLEOTIDE SEQUENCE [LARGE SCALE GENOMIC DNA]</scope>
    <source>
        <strain evidence="1 2">E85</strain>
    </source>
</reference>
<evidence type="ECO:0000313" key="2">
    <source>
        <dbReference type="Proteomes" id="UP000245474"/>
    </source>
</evidence>
<name>A0A2U2N144_9GAMM</name>
<evidence type="ECO:0000313" key="1">
    <source>
        <dbReference type="EMBL" id="PWG62840.1"/>
    </source>
</evidence>
<comment type="caution">
    <text evidence="1">The sequence shown here is derived from an EMBL/GenBank/DDBJ whole genome shotgun (WGS) entry which is preliminary data.</text>
</comment>
<dbReference type="EMBL" id="QFFI01000015">
    <property type="protein sequence ID" value="PWG62840.1"/>
    <property type="molecule type" value="Genomic_DNA"/>
</dbReference>
<dbReference type="Proteomes" id="UP000245474">
    <property type="component" value="Unassembled WGS sequence"/>
</dbReference>
<proteinExistence type="predicted"/>
<accession>A0A2U2N144</accession>
<protein>
    <submittedName>
        <fullName evidence="1">Uncharacterized protein</fullName>
    </submittedName>
</protein>
<gene>
    <name evidence="1" type="ORF">DEM34_10765</name>
</gene>
<dbReference type="RefSeq" id="WP_109678819.1">
    <property type="nucleotide sequence ID" value="NZ_CP086615.1"/>
</dbReference>
<dbReference type="AlphaFoldDB" id="A0A2U2N144"/>
<dbReference type="OrthoDB" id="6046206at2"/>
<sequence>MSAPVTLTAPQGRRERVLGWLGIVPASRALRSGYTHHARIYGLVPCWFAFEEPEGAAVCTKWRPLTLLDCVLDWIWFLAWVSVHGEDEPPLWGFKVGRRIDA</sequence>
<organism evidence="1 2">
    <name type="scientific">Sediminicurvatus halobius</name>
    <dbReference type="NCBI Taxonomy" id="2182432"/>
    <lineage>
        <taxon>Bacteria</taxon>
        <taxon>Pseudomonadati</taxon>
        <taxon>Pseudomonadota</taxon>
        <taxon>Gammaproteobacteria</taxon>
        <taxon>Chromatiales</taxon>
        <taxon>Ectothiorhodospiraceae</taxon>
        <taxon>Sediminicurvatus</taxon>
    </lineage>
</organism>